<keyword evidence="1" id="KW-0175">Coiled coil</keyword>
<organism evidence="2">
    <name type="scientific">Siphoviridae sp. ctkzC12</name>
    <dbReference type="NCBI Taxonomy" id="2826446"/>
    <lineage>
        <taxon>Viruses</taxon>
        <taxon>Duplodnaviria</taxon>
        <taxon>Heunggongvirae</taxon>
        <taxon>Uroviricota</taxon>
        <taxon>Caudoviricetes</taxon>
    </lineage>
</organism>
<dbReference type="EMBL" id="BK014750">
    <property type="protein sequence ID" value="DAD74022.1"/>
    <property type="molecule type" value="Genomic_DNA"/>
</dbReference>
<feature type="coiled-coil region" evidence="1">
    <location>
        <begin position="72"/>
        <end position="180"/>
    </location>
</feature>
<evidence type="ECO:0000256" key="1">
    <source>
        <dbReference type="SAM" id="Coils"/>
    </source>
</evidence>
<reference evidence="2" key="1">
    <citation type="journal article" date="2021" name="Proc. Natl. Acad. Sci. U.S.A.">
        <title>A Catalog of Tens of Thousands of Viruses from Human Metagenomes Reveals Hidden Associations with Chronic Diseases.</title>
        <authorList>
            <person name="Tisza M.J."/>
            <person name="Buck C.B."/>
        </authorList>
    </citation>
    <scope>NUCLEOTIDE SEQUENCE</scope>
    <source>
        <strain evidence="2">CtkzC12</strain>
    </source>
</reference>
<proteinExistence type="predicted"/>
<feature type="coiled-coil region" evidence="1">
    <location>
        <begin position="205"/>
        <end position="240"/>
    </location>
</feature>
<name>A0A8S5LVH2_9CAUD</name>
<accession>A0A8S5LVH2</accession>
<protein>
    <submittedName>
        <fullName evidence="2">Uncharacterized protein</fullName>
    </submittedName>
</protein>
<evidence type="ECO:0000313" key="2">
    <source>
        <dbReference type="EMBL" id="DAD74022.1"/>
    </source>
</evidence>
<sequence length="369" mass="41512">MEDALGTGMTNMGQLLEKEFSRVNNFYEKSAEWSSMKITDRMSFIQENADLFAGAEGEAMLKAFETGDYNLIQQALKSNNYLKEQREKLIQKAETDLALELAKNAEDQNKSYISVLREYIKELNDVESFYQADLETRLNKENEQLEEFKKMLEAQQKAVEDSLNKRKEAYEKYYEAINEQAEDTDYEKESMQLQTNLAKLATSSDASAASMRKELEQSLQDLEEERLKTLRERAQEAVLNSMDDELSAISAKFDDVLNNQQALLAMFNKQLEDPSTFLSNLITSQAADGKMTQLQLDSWLNTFKTTYSGVIDSNILDALTARTDSSGNLTINIGGDEVVNVSQSDAKALADALKAAIIQYGGGIVGVRK</sequence>